<dbReference type="KEGG" id="gni:GNIT_1911"/>
<reference evidence="2 3" key="1">
    <citation type="journal article" date="2011" name="J. Bacteriol.">
        <title>Complete genome sequence of seawater bacterium Glaciecola nitratireducens FR1064T.</title>
        <authorList>
            <person name="Bian F."/>
            <person name="Qin Q.L."/>
            <person name="Xie B.B."/>
            <person name="Shu Y.L."/>
            <person name="Zhang X.Y."/>
            <person name="Yu Y."/>
            <person name="Chen B."/>
            <person name="Chen X.L."/>
            <person name="Zhou B.C."/>
            <person name="Zhang Y.Z."/>
        </authorList>
    </citation>
    <scope>NUCLEOTIDE SEQUENCE [LARGE SCALE GENOMIC DNA]</scope>
    <source>
        <strain evidence="3">JCM 12485 / KCTC 12276 / FR1064</strain>
    </source>
</reference>
<sequence>MSFYENNVLPHLINCACSSSAIMKLREKVVPLAYGNVLEVGMGSGVNLALYNATNVNMVWGLEPSTGMRKKAQKNIASCAIRVEWLSLPGEQIPLEDNSVDSIVLTYTLCTIPDWRAAMKQMHRVLKADGKIFFCEHGQAPDESVVKWQDRANGLWSRAFGGCNLNRPIIESIEDSGFSMDWFESKYIRGMPKFVSFISVGAASKTSALVN</sequence>
<dbReference type="InterPro" id="IPR029063">
    <property type="entry name" value="SAM-dependent_MTases_sf"/>
</dbReference>
<accession>G4QKF4</accession>
<dbReference type="STRING" id="1085623.GNIT_1911"/>
<dbReference type="GO" id="GO:0008757">
    <property type="term" value="F:S-adenosylmethionine-dependent methyltransferase activity"/>
    <property type="evidence" value="ECO:0007669"/>
    <property type="project" value="InterPro"/>
</dbReference>
<dbReference type="Gene3D" id="3.40.50.150">
    <property type="entry name" value="Vaccinia Virus protein VP39"/>
    <property type="match status" value="1"/>
</dbReference>
<evidence type="ECO:0000313" key="3">
    <source>
        <dbReference type="Proteomes" id="UP000009282"/>
    </source>
</evidence>
<evidence type="ECO:0000313" key="2">
    <source>
        <dbReference type="EMBL" id="AEP30020.1"/>
    </source>
</evidence>
<proteinExistence type="predicted"/>
<dbReference type="PANTHER" id="PTHR45036">
    <property type="entry name" value="METHYLTRANSFERASE LIKE 7B"/>
    <property type="match status" value="1"/>
</dbReference>
<dbReference type="InterPro" id="IPR052356">
    <property type="entry name" value="Thiol_S-MT"/>
</dbReference>
<evidence type="ECO:0000259" key="1">
    <source>
        <dbReference type="Pfam" id="PF08241"/>
    </source>
</evidence>
<organism evidence="2 3">
    <name type="scientific">Glaciecola nitratireducens (strain JCM 12485 / KCTC 12276 / FR1064)</name>
    <dbReference type="NCBI Taxonomy" id="1085623"/>
    <lineage>
        <taxon>Bacteria</taxon>
        <taxon>Pseudomonadati</taxon>
        <taxon>Pseudomonadota</taxon>
        <taxon>Gammaproteobacteria</taxon>
        <taxon>Alteromonadales</taxon>
        <taxon>Alteromonadaceae</taxon>
        <taxon>Brumicola</taxon>
    </lineage>
</organism>
<dbReference type="CDD" id="cd02440">
    <property type="entry name" value="AdoMet_MTases"/>
    <property type="match status" value="1"/>
</dbReference>
<dbReference type="PANTHER" id="PTHR45036:SF1">
    <property type="entry name" value="METHYLTRANSFERASE LIKE 7A"/>
    <property type="match status" value="1"/>
</dbReference>
<protein>
    <submittedName>
        <fullName evidence="2">Methyltransferase type 11</fullName>
    </submittedName>
</protein>
<keyword evidence="2" id="KW-0808">Transferase</keyword>
<name>G4QKF4_GLANF</name>
<dbReference type="Pfam" id="PF08241">
    <property type="entry name" value="Methyltransf_11"/>
    <property type="match status" value="1"/>
</dbReference>
<dbReference type="SUPFAM" id="SSF53335">
    <property type="entry name" value="S-adenosyl-L-methionine-dependent methyltransferases"/>
    <property type="match status" value="1"/>
</dbReference>
<dbReference type="InterPro" id="IPR013216">
    <property type="entry name" value="Methyltransf_11"/>
</dbReference>
<keyword evidence="3" id="KW-1185">Reference proteome</keyword>
<dbReference type="EMBL" id="CP003060">
    <property type="protein sequence ID" value="AEP30020.1"/>
    <property type="molecule type" value="Genomic_DNA"/>
</dbReference>
<dbReference type="GO" id="GO:0032259">
    <property type="term" value="P:methylation"/>
    <property type="evidence" value="ECO:0007669"/>
    <property type="project" value="UniProtKB-KW"/>
</dbReference>
<dbReference type="eggNOG" id="COG2226">
    <property type="taxonomic scope" value="Bacteria"/>
</dbReference>
<feature type="domain" description="Methyltransferase type 11" evidence="1">
    <location>
        <begin position="38"/>
        <end position="134"/>
    </location>
</feature>
<dbReference type="HOGENOM" id="CLU_037990_7_4_6"/>
<keyword evidence="2" id="KW-0489">Methyltransferase</keyword>
<dbReference type="AlphaFoldDB" id="G4QKF4"/>
<dbReference type="Proteomes" id="UP000009282">
    <property type="component" value="Chromosome"/>
</dbReference>
<gene>
    <name evidence="2" type="ordered locus">GNIT_1911</name>
</gene>